<proteinExistence type="predicted"/>
<dbReference type="EMBL" id="HBFN01021451">
    <property type="protein sequence ID" value="CAD8798844.1"/>
    <property type="molecule type" value="Transcribed_RNA"/>
</dbReference>
<reference evidence="1" key="1">
    <citation type="submission" date="2021-01" db="EMBL/GenBank/DDBJ databases">
        <authorList>
            <person name="Corre E."/>
            <person name="Pelletier E."/>
            <person name="Niang G."/>
            <person name="Scheremetjew M."/>
            <person name="Finn R."/>
            <person name="Kale V."/>
            <person name="Holt S."/>
            <person name="Cochrane G."/>
            <person name="Meng A."/>
            <person name="Brown T."/>
            <person name="Cohen L."/>
        </authorList>
    </citation>
    <scope>NUCLEOTIDE SEQUENCE</scope>
    <source>
        <strain evidence="1">CCMP443</strain>
    </source>
</reference>
<evidence type="ECO:0000313" key="1">
    <source>
        <dbReference type="EMBL" id="CAD8798844.1"/>
    </source>
</evidence>
<gene>
    <name evidence="1" type="ORF">HTEP1355_LOCUS12485</name>
</gene>
<name>A0A7S0VV40_9CRYP</name>
<protein>
    <submittedName>
        <fullName evidence="1">Uncharacterized protein</fullName>
    </submittedName>
</protein>
<sequence length="101" mass="10490">MFNLSKQAAQVAFAFALVAAALVVAVALVSYSSTTGQLRAVSLASTSAGNEYLVASALMKHAQDKAFDSNPPVSNNIADLAKEAENEMKLDAEVMSTGKIP</sequence>
<dbReference type="AlphaFoldDB" id="A0A7S0VV40"/>
<accession>A0A7S0VV40</accession>
<organism evidence="1">
    <name type="scientific">Hemiselmis tepida</name>
    <dbReference type="NCBI Taxonomy" id="464990"/>
    <lineage>
        <taxon>Eukaryota</taxon>
        <taxon>Cryptophyceae</taxon>
        <taxon>Cryptomonadales</taxon>
        <taxon>Hemiselmidaceae</taxon>
        <taxon>Hemiselmis</taxon>
    </lineage>
</organism>